<accession>A0A8D3Y464</accession>
<keyword evidence="1" id="KW-1133">Transmembrane helix</keyword>
<dbReference type="PROSITE" id="PS51257">
    <property type="entry name" value="PROKAR_LIPOPROTEIN"/>
    <property type="match status" value="1"/>
</dbReference>
<dbReference type="EMBL" id="CP007511">
    <property type="protein sequence ID" value="AJE16859.1"/>
    <property type="molecule type" value="Genomic_DNA"/>
</dbReference>
<proteinExistence type="predicted"/>
<protein>
    <submittedName>
        <fullName evidence="3">Membrane protein</fullName>
    </submittedName>
    <submittedName>
        <fullName evidence="4">Uncharacterized SAM-binding protein YcdF, DUF218 family</fullName>
    </submittedName>
</protein>
<dbReference type="KEGG" id="pbm:CL52_18130"/>
<dbReference type="CDD" id="cd06259">
    <property type="entry name" value="YdcF-like"/>
    <property type="match status" value="1"/>
</dbReference>
<organism evidence="3 5">
    <name type="scientific">Stutzerimonas balearica DSM 6083</name>
    <dbReference type="NCBI Taxonomy" id="1123016"/>
    <lineage>
        <taxon>Bacteria</taxon>
        <taxon>Pseudomonadati</taxon>
        <taxon>Pseudomonadota</taxon>
        <taxon>Gammaproteobacteria</taxon>
        <taxon>Pseudomonadales</taxon>
        <taxon>Pseudomonadaceae</taxon>
        <taxon>Stutzerimonas</taxon>
    </lineage>
</organism>
<dbReference type="EMBL" id="FNHO01000006">
    <property type="protein sequence ID" value="SDM62505.1"/>
    <property type="molecule type" value="Genomic_DNA"/>
</dbReference>
<evidence type="ECO:0000256" key="1">
    <source>
        <dbReference type="SAM" id="Phobius"/>
    </source>
</evidence>
<evidence type="ECO:0000259" key="2">
    <source>
        <dbReference type="Pfam" id="PF02698"/>
    </source>
</evidence>
<dbReference type="Proteomes" id="UP000182276">
    <property type="component" value="Unassembled WGS sequence"/>
</dbReference>
<dbReference type="Gene3D" id="3.40.50.620">
    <property type="entry name" value="HUPs"/>
    <property type="match status" value="1"/>
</dbReference>
<keyword evidence="1" id="KW-0472">Membrane</keyword>
<reference evidence="3 5" key="3">
    <citation type="journal article" name="Genome Announc.">
        <title>Complete Genome Sequence of Pseudomonas balearica DSM 6083T.</title>
        <authorList>
            <person name="Bennasar-Figueras A."/>
            <person name="Salva-Serra F."/>
            <person name="Jaen-Luchoro D."/>
            <person name="Segui C."/>
            <person name="Aliaga F."/>
            <person name="Busquets A."/>
            <person name="Gomila M."/>
            <person name="Moore E.R."/>
            <person name="Lalucat J."/>
        </authorList>
    </citation>
    <scope>NUCLEOTIDE SEQUENCE [LARGE SCALE GENOMIC DNA]</scope>
    <source>
        <strain evidence="5">DSM 6083</strain>
        <strain evidence="3">DSM6083</strain>
    </source>
</reference>
<dbReference type="GeneID" id="77261801"/>
<dbReference type="RefSeq" id="WP_052264594.1">
    <property type="nucleotide sequence ID" value="NZ_CP007511.1"/>
</dbReference>
<feature type="transmembrane region" description="Helical" evidence="1">
    <location>
        <begin position="34"/>
        <end position="55"/>
    </location>
</feature>
<dbReference type="AlphaFoldDB" id="A0A8D3Y464"/>
<keyword evidence="6" id="KW-1185">Reference proteome</keyword>
<dbReference type="GO" id="GO:0005886">
    <property type="term" value="C:plasma membrane"/>
    <property type="evidence" value="ECO:0007669"/>
    <property type="project" value="TreeGrafter"/>
</dbReference>
<evidence type="ECO:0000313" key="3">
    <source>
        <dbReference type="EMBL" id="AJE16859.1"/>
    </source>
</evidence>
<gene>
    <name evidence="3" type="ORF">CL52_18130</name>
    <name evidence="4" type="ORF">SAMN05660875_106295</name>
</gene>
<reference evidence="4 6" key="2">
    <citation type="submission" date="2016-10" db="EMBL/GenBank/DDBJ databases">
        <authorList>
            <person name="Varghese N."/>
            <person name="Submissions S."/>
        </authorList>
    </citation>
    <scope>NUCLEOTIDE SEQUENCE [LARGE SCALE GENOMIC DNA]</scope>
    <source>
        <strain evidence="4 6">DSM 6083</strain>
    </source>
</reference>
<keyword evidence="1" id="KW-0812">Transmembrane</keyword>
<dbReference type="InterPro" id="IPR051599">
    <property type="entry name" value="Cell_Envelope_Assoc"/>
</dbReference>
<evidence type="ECO:0000313" key="4">
    <source>
        <dbReference type="EMBL" id="SDM62505.1"/>
    </source>
</evidence>
<dbReference type="Pfam" id="PF02698">
    <property type="entry name" value="DUF218"/>
    <property type="match status" value="1"/>
</dbReference>
<dbReference type="PANTHER" id="PTHR30336:SF4">
    <property type="entry name" value="ENVELOPE BIOGENESIS FACTOR ELYC"/>
    <property type="match status" value="1"/>
</dbReference>
<dbReference type="GO" id="GO:0043164">
    <property type="term" value="P:Gram-negative-bacterium-type cell wall biogenesis"/>
    <property type="evidence" value="ECO:0007669"/>
    <property type="project" value="TreeGrafter"/>
</dbReference>
<reference evidence="5" key="1">
    <citation type="submission" date="2014-03" db="EMBL/GenBank/DDBJ databases">
        <title>Complete genome of Pseudomonas balearica DSM 6083T, a sewage water isolate from an enrichment with 2-methylnaphthalene.</title>
        <authorList>
            <person name="Salva-Serra F."/>
            <person name="Jaen-Luchoro D."/>
            <person name="Busquets A."/>
            <person name="Pena A."/>
            <person name="Gomila M."/>
            <person name="Bosch R."/>
            <person name="Nogales B."/>
            <person name="Garcia-Valdes E."/>
            <person name="Lalucat J."/>
            <person name="Bennasar A."/>
        </authorList>
    </citation>
    <scope>NUCLEOTIDE SEQUENCE [LARGE SCALE GENOMIC DNA]</scope>
    <source>
        <strain evidence="5">DSM 6083</strain>
    </source>
</reference>
<dbReference type="PANTHER" id="PTHR30336">
    <property type="entry name" value="INNER MEMBRANE PROTEIN, PROBABLE PERMEASE"/>
    <property type="match status" value="1"/>
</dbReference>
<evidence type="ECO:0000313" key="6">
    <source>
        <dbReference type="Proteomes" id="UP000182276"/>
    </source>
</evidence>
<dbReference type="Proteomes" id="UP000031271">
    <property type="component" value="Chromosome"/>
</dbReference>
<dbReference type="InterPro" id="IPR014729">
    <property type="entry name" value="Rossmann-like_a/b/a_fold"/>
</dbReference>
<feature type="transmembrane region" description="Helical" evidence="1">
    <location>
        <begin position="6"/>
        <end position="27"/>
    </location>
</feature>
<sequence length="273" mass="29521">MPIRYFFKQLLLPPGGFVLLLACAWLLRRRRPRFAALCFAIGLGGLTAMSLPVFVEWGARLLEREPALAEARWGGLAAEAGAIVVLGAGRELADPAWGGDQPGHLALERLRYAARLARASGLPILTSGGLHFGQPPSEAYIGAEVLQRDFQVPTRWLEERSRTTWENAVYSAQMLKAAGIDRVVLVTSAVHMPRSRWCFEQNGIEVVAAPVGFMGVPNGRPLGGWLPEAKAVWQTSLLINEAAGMLLYPLLYRPAVGVSPAPPVAADQGPAQQ</sequence>
<dbReference type="GO" id="GO:0000270">
    <property type="term" value="P:peptidoglycan metabolic process"/>
    <property type="evidence" value="ECO:0007669"/>
    <property type="project" value="TreeGrafter"/>
</dbReference>
<name>A0A8D3Y464_9GAMM</name>
<evidence type="ECO:0000313" key="5">
    <source>
        <dbReference type="Proteomes" id="UP000031271"/>
    </source>
</evidence>
<dbReference type="InterPro" id="IPR003848">
    <property type="entry name" value="DUF218"/>
</dbReference>
<feature type="domain" description="DUF218" evidence="2">
    <location>
        <begin position="82"/>
        <end position="244"/>
    </location>
</feature>